<evidence type="ECO:0000313" key="1">
    <source>
        <dbReference type="EMBL" id="KAG5679743.1"/>
    </source>
</evidence>
<comment type="caution">
    <text evidence="1">The sequence shown here is derived from an EMBL/GenBank/DDBJ whole genome shotgun (WGS) entry which is preliminary data.</text>
</comment>
<organism evidence="1 2">
    <name type="scientific">Polypedilum vanderplanki</name>
    <name type="common">Sleeping chironomid midge</name>
    <dbReference type="NCBI Taxonomy" id="319348"/>
    <lineage>
        <taxon>Eukaryota</taxon>
        <taxon>Metazoa</taxon>
        <taxon>Ecdysozoa</taxon>
        <taxon>Arthropoda</taxon>
        <taxon>Hexapoda</taxon>
        <taxon>Insecta</taxon>
        <taxon>Pterygota</taxon>
        <taxon>Neoptera</taxon>
        <taxon>Endopterygota</taxon>
        <taxon>Diptera</taxon>
        <taxon>Nematocera</taxon>
        <taxon>Chironomoidea</taxon>
        <taxon>Chironomidae</taxon>
        <taxon>Chironominae</taxon>
        <taxon>Polypedilum</taxon>
        <taxon>Polypedilum</taxon>
    </lineage>
</organism>
<sequence length="83" mass="9412">MDHASASFTSPWAVLSGHAITSTNEHSFGHHHGLPMDLQYPYYRPEKLFDPRSNWDQKIQTGIKKIKLGSKKFSGLGFLVKKI</sequence>
<evidence type="ECO:0000313" key="2">
    <source>
        <dbReference type="Proteomes" id="UP001107558"/>
    </source>
</evidence>
<keyword evidence="2" id="KW-1185">Reference proteome</keyword>
<protein>
    <submittedName>
        <fullName evidence="1">Uncharacterized protein</fullName>
    </submittedName>
</protein>
<dbReference type="EMBL" id="JADBJN010000001">
    <property type="protein sequence ID" value="KAG5679743.1"/>
    <property type="molecule type" value="Genomic_DNA"/>
</dbReference>
<name>A0A9J6CCN6_POLVA</name>
<reference evidence="1" key="1">
    <citation type="submission" date="2021-03" db="EMBL/GenBank/DDBJ databases">
        <title>Chromosome level genome of the anhydrobiotic midge Polypedilum vanderplanki.</title>
        <authorList>
            <person name="Yoshida Y."/>
            <person name="Kikawada T."/>
            <person name="Gusev O."/>
        </authorList>
    </citation>
    <scope>NUCLEOTIDE SEQUENCE</scope>
    <source>
        <strain evidence="1">NIAS01</strain>
        <tissue evidence="1">Whole body or cell culture</tissue>
    </source>
</reference>
<dbReference type="Proteomes" id="UP001107558">
    <property type="component" value="Chromosome 1"/>
</dbReference>
<gene>
    <name evidence="1" type="ORF">PVAND_009287</name>
</gene>
<proteinExistence type="predicted"/>
<dbReference type="AlphaFoldDB" id="A0A9J6CCN6"/>
<accession>A0A9J6CCN6</accession>